<dbReference type="EMBL" id="UYJE01000486">
    <property type="protein sequence ID" value="VDH93681.1"/>
    <property type="molecule type" value="Genomic_DNA"/>
</dbReference>
<gene>
    <name evidence="2" type="ORF">MGAL_10B045186</name>
</gene>
<dbReference type="AlphaFoldDB" id="A0A8B6BQR0"/>
<keyword evidence="3" id="KW-1185">Reference proteome</keyword>
<protein>
    <submittedName>
        <fullName evidence="2">Uncharacterized protein</fullName>
    </submittedName>
</protein>
<sequence>MASLEQFEELKSLILGVDKKVTFFSEQLTKVERNLTSMIHEVKADANVLNVKFETSQKEIKTLRHVFTELERGVKGMDLQLQELENEKLFKQKIDLQQQIDELKEKAILLKKHDRKYNILIYGIDDSNPKENVYATT</sequence>
<keyword evidence="1" id="KW-0175">Coiled coil</keyword>
<organism evidence="2 3">
    <name type="scientific">Mytilus galloprovincialis</name>
    <name type="common">Mediterranean mussel</name>
    <dbReference type="NCBI Taxonomy" id="29158"/>
    <lineage>
        <taxon>Eukaryota</taxon>
        <taxon>Metazoa</taxon>
        <taxon>Spiralia</taxon>
        <taxon>Lophotrochozoa</taxon>
        <taxon>Mollusca</taxon>
        <taxon>Bivalvia</taxon>
        <taxon>Autobranchia</taxon>
        <taxon>Pteriomorphia</taxon>
        <taxon>Mytilida</taxon>
        <taxon>Mytiloidea</taxon>
        <taxon>Mytilidae</taxon>
        <taxon>Mytilinae</taxon>
        <taxon>Mytilus</taxon>
    </lineage>
</organism>
<evidence type="ECO:0000313" key="3">
    <source>
        <dbReference type="Proteomes" id="UP000596742"/>
    </source>
</evidence>
<evidence type="ECO:0000256" key="1">
    <source>
        <dbReference type="SAM" id="Coils"/>
    </source>
</evidence>
<proteinExistence type="predicted"/>
<evidence type="ECO:0000313" key="2">
    <source>
        <dbReference type="EMBL" id="VDH93681.1"/>
    </source>
</evidence>
<comment type="caution">
    <text evidence="2">The sequence shown here is derived from an EMBL/GenBank/DDBJ whole genome shotgun (WGS) entry which is preliminary data.</text>
</comment>
<reference evidence="2" key="1">
    <citation type="submission" date="2018-11" db="EMBL/GenBank/DDBJ databases">
        <authorList>
            <person name="Alioto T."/>
            <person name="Alioto T."/>
        </authorList>
    </citation>
    <scope>NUCLEOTIDE SEQUENCE</scope>
</reference>
<dbReference type="Proteomes" id="UP000596742">
    <property type="component" value="Unassembled WGS sequence"/>
</dbReference>
<feature type="coiled-coil region" evidence="1">
    <location>
        <begin position="67"/>
        <end position="113"/>
    </location>
</feature>
<accession>A0A8B6BQR0</accession>
<dbReference type="OrthoDB" id="6059473at2759"/>
<name>A0A8B6BQR0_MYTGA</name>